<dbReference type="PROSITE" id="PS00626">
    <property type="entry name" value="RCC1_2"/>
    <property type="match status" value="1"/>
</dbReference>
<evidence type="ECO:0000313" key="4">
    <source>
        <dbReference type="Proteomes" id="UP000250321"/>
    </source>
</evidence>
<evidence type="ECO:0000256" key="2">
    <source>
        <dbReference type="PROSITE-ProRule" id="PRU00235"/>
    </source>
</evidence>
<dbReference type="Proteomes" id="UP000250321">
    <property type="component" value="Unassembled WGS sequence"/>
</dbReference>
<dbReference type="AlphaFoldDB" id="A0A314UNF2"/>
<protein>
    <submittedName>
        <fullName evidence="3">Ultraviolet-B receptor UVR8 isoform X1</fullName>
    </submittedName>
</protein>
<dbReference type="EMBL" id="PJQY01003253">
    <property type="protein sequence ID" value="PQM39023.1"/>
    <property type="molecule type" value="Genomic_DNA"/>
</dbReference>
<dbReference type="OrthoDB" id="5981550at2759"/>
<comment type="caution">
    <text evidence="3">The sequence shown here is derived from an EMBL/GenBank/DDBJ whole genome shotgun (WGS) entry which is preliminary data.</text>
</comment>
<dbReference type="InterPro" id="IPR000408">
    <property type="entry name" value="Reg_chr_condens"/>
</dbReference>
<dbReference type="PROSITE" id="PS50012">
    <property type="entry name" value="RCC1_3"/>
    <property type="match status" value="1"/>
</dbReference>
<dbReference type="PANTHER" id="PTHR22870">
    <property type="entry name" value="REGULATOR OF CHROMOSOME CONDENSATION"/>
    <property type="match status" value="1"/>
</dbReference>
<gene>
    <name evidence="3" type="ORF">Pyn_05988</name>
</gene>
<evidence type="ECO:0000256" key="1">
    <source>
        <dbReference type="ARBA" id="ARBA00022737"/>
    </source>
</evidence>
<dbReference type="Pfam" id="PF00415">
    <property type="entry name" value="RCC1"/>
    <property type="match status" value="1"/>
</dbReference>
<dbReference type="PANTHER" id="PTHR22870:SF451">
    <property type="entry name" value="MJK13.9 PROTEIN"/>
    <property type="match status" value="1"/>
</dbReference>
<evidence type="ECO:0000313" key="3">
    <source>
        <dbReference type="EMBL" id="PQM39023.1"/>
    </source>
</evidence>
<feature type="repeat" description="RCC1" evidence="2">
    <location>
        <begin position="47"/>
        <end position="98"/>
    </location>
</feature>
<dbReference type="SUPFAM" id="SSF50985">
    <property type="entry name" value="RCC1/BLIP-II"/>
    <property type="match status" value="1"/>
</dbReference>
<dbReference type="Gene3D" id="2.130.10.30">
    <property type="entry name" value="Regulator of chromosome condensation 1/beta-lactamase-inhibitor protein II"/>
    <property type="match status" value="1"/>
</dbReference>
<keyword evidence="3" id="KW-0675">Receptor</keyword>
<accession>A0A314UNF2</accession>
<name>A0A314UNF2_PRUYE</name>
<organism evidence="3 4">
    <name type="scientific">Prunus yedoensis var. nudiflora</name>
    <dbReference type="NCBI Taxonomy" id="2094558"/>
    <lineage>
        <taxon>Eukaryota</taxon>
        <taxon>Viridiplantae</taxon>
        <taxon>Streptophyta</taxon>
        <taxon>Embryophyta</taxon>
        <taxon>Tracheophyta</taxon>
        <taxon>Spermatophyta</taxon>
        <taxon>Magnoliopsida</taxon>
        <taxon>eudicotyledons</taxon>
        <taxon>Gunneridae</taxon>
        <taxon>Pentapetalae</taxon>
        <taxon>rosids</taxon>
        <taxon>fabids</taxon>
        <taxon>Rosales</taxon>
        <taxon>Rosaceae</taxon>
        <taxon>Amygdaloideae</taxon>
        <taxon>Amygdaleae</taxon>
        <taxon>Prunus</taxon>
    </lineage>
</organism>
<dbReference type="STRING" id="2094558.A0A314UNF2"/>
<proteinExistence type="predicted"/>
<reference evidence="3 4" key="1">
    <citation type="submission" date="2018-02" db="EMBL/GenBank/DDBJ databases">
        <title>Draft genome of wild Prunus yedoensis var. nudiflora.</title>
        <authorList>
            <person name="Baek S."/>
            <person name="Kim J.-H."/>
            <person name="Choi K."/>
            <person name="Kim G.-B."/>
            <person name="Cho A."/>
            <person name="Jang H."/>
            <person name="Shin C.-H."/>
            <person name="Yu H.-J."/>
            <person name="Mun J.-H."/>
        </authorList>
    </citation>
    <scope>NUCLEOTIDE SEQUENCE [LARGE SCALE GENOMIC DNA]</scope>
    <source>
        <strain evidence="4">cv. Jeju island</strain>
        <tissue evidence="3">Leaf</tissue>
    </source>
</reference>
<sequence>MIELPEGIGYVVQIAAGPSYVLAVADNGVVHSFGSGDEHAVALDSSGYVYTWGKGYCGALGHGDEIDKTTPELLNKLKSHLAVQVCARKRKTFVLGDNGSVYGCGWMGFLAALDFQTGEYQIKLEP</sequence>
<dbReference type="InterPro" id="IPR009091">
    <property type="entry name" value="RCC1/BLIP-II"/>
</dbReference>
<dbReference type="InterPro" id="IPR051210">
    <property type="entry name" value="Ub_ligase/GEF_domain"/>
</dbReference>
<keyword evidence="1" id="KW-0677">Repeat</keyword>
<keyword evidence="4" id="KW-1185">Reference proteome</keyword>